<dbReference type="EMBL" id="EU916176">
    <property type="protein sequence ID" value="ACH46799.1"/>
    <property type="molecule type" value="Genomic_DNA"/>
</dbReference>
<feature type="domain" description="Fungal lipase-type" evidence="1">
    <location>
        <begin position="133"/>
        <end position="243"/>
    </location>
</feature>
<dbReference type="InterPro" id="IPR002921">
    <property type="entry name" value="Fungal_lipase-type"/>
</dbReference>
<reference evidence="2 3" key="1">
    <citation type="journal article" date="2009" name="Virology">
        <title>Genomic analysis of the smallest giant virus--Feldmannia sp. virus 158.</title>
        <authorList>
            <person name="Schroeder D.C."/>
            <person name="Park Y."/>
            <person name="Yoon H.M."/>
            <person name="Lee Y.S."/>
            <person name="Kang S.W."/>
            <person name="Meints R.H."/>
            <person name="Ivey R.G."/>
            <person name="Choi T.J."/>
        </authorList>
    </citation>
    <scope>NUCLEOTIDE SEQUENCE [LARGE SCALE GENOMIC DNA]</scope>
    <source>
        <strain evidence="2">FsV-158</strain>
    </source>
</reference>
<dbReference type="Gene3D" id="3.40.50.1820">
    <property type="entry name" value="alpha/beta hydrolase"/>
    <property type="match status" value="1"/>
</dbReference>
<dbReference type="Pfam" id="PF01764">
    <property type="entry name" value="Lipase_3"/>
    <property type="match status" value="1"/>
</dbReference>
<evidence type="ECO:0000259" key="1">
    <source>
        <dbReference type="Pfam" id="PF01764"/>
    </source>
</evidence>
<dbReference type="GO" id="GO:0006629">
    <property type="term" value="P:lipid metabolic process"/>
    <property type="evidence" value="ECO:0007669"/>
    <property type="project" value="InterPro"/>
</dbReference>
<dbReference type="GeneID" id="6804830"/>
<dbReference type="InterPro" id="IPR029058">
    <property type="entry name" value="AB_hydrolase_fold"/>
</dbReference>
<evidence type="ECO:0000313" key="3">
    <source>
        <dbReference type="Proteomes" id="UP000204092"/>
    </source>
</evidence>
<accession>B5LWD6</accession>
<dbReference type="RefSeq" id="YP_002154669.1">
    <property type="nucleotide sequence ID" value="NC_011183.1"/>
</dbReference>
<dbReference type="KEGG" id="vg:6804830"/>
<dbReference type="Proteomes" id="UP000204092">
    <property type="component" value="Segment"/>
</dbReference>
<keyword evidence="3" id="KW-1185">Reference proteome</keyword>
<sequence length="302" mass="34612">MENYTHTWNHLKLFAQMCDCNDDKHTVTDNWIRMLEKQHESVFPFTLWPLTYRTSAVILSTSLSTPKVKSYDLKPEQCKVIVKFYKSNEVVMICFQHISEGSSMDCSCTEWCELHAGIVPEEHDSPCSHGQHSTDSSQPLVKCGHLTMFSQVKKRVMSEFAKFNSQENDRDVSVVICMGYDKGAVLATFMAAELASDFKLEAEFMGFEAPKVTVDCISFSIPELGNEVYWKDFDSIVDRKIHVKHRKERSSKRPKSCIFVGNNEFSKNGTFRVRGWKSGRVENVVTCKSLVQDIENIINPYD</sequence>
<evidence type="ECO:0000313" key="2">
    <source>
        <dbReference type="EMBL" id="ACH46799.1"/>
    </source>
</evidence>
<dbReference type="OrthoDB" id="35237at10239"/>
<protein>
    <submittedName>
        <fullName evidence="2">Putative lipase</fullName>
    </submittedName>
</protein>
<organism evidence="2 3">
    <name type="scientific">Feldmannia species virus</name>
    <dbReference type="NCBI Taxonomy" id="39420"/>
    <lineage>
        <taxon>Viruses</taxon>
        <taxon>Varidnaviria</taxon>
        <taxon>Bamfordvirae</taxon>
        <taxon>Nucleocytoviricota</taxon>
        <taxon>Megaviricetes</taxon>
        <taxon>Algavirales</taxon>
        <taxon>Phycodnaviridae</taxon>
        <taxon>Phaeovirus</taxon>
        <taxon>Phaeovirus feldmanniae</taxon>
    </lineage>
</organism>
<name>B5LWD6_9PHYC</name>
<proteinExistence type="predicted"/>